<keyword evidence="3" id="KW-0804">Transcription</keyword>
<dbReference type="OrthoDB" id="3258243at2"/>
<protein>
    <submittedName>
        <fullName evidence="5">Putative transcriptional regulator</fullName>
    </submittedName>
</protein>
<name>A0A031FY60_9MICO</name>
<keyword evidence="2" id="KW-0238">DNA-binding</keyword>
<dbReference type="GO" id="GO:0000976">
    <property type="term" value="F:transcription cis-regulatory region binding"/>
    <property type="evidence" value="ECO:0007669"/>
    <property type="project" value="TreeGrafter"/>
</dbReference>
<dbReference type="PANTHER" id="PTHR30146">
    <property type="entry name" value="LACI-RELATED TRANSCRIPTIONAL REPRESSOR"/>
    <property type="match status" value="1"/>
</dbReference>
<dbReference type="PROSITE" id="PS50932">
    <property type="entry name" value="HTH_LACI_2"/>
    <property type="match status" value="1"/>
</dbReference>
<keyword evidence="6" id="KW-1185">Reference proteome</keyword>
<dbReference type="RefSeq" id="WP_036309601.1">
    <property type="nucleotide sequence ID" value="NZ_CP031421.1"/>
</dbReference>
<evidence type="ECO:0000313" key="5">
    <source>
        <dbReference type="EMBL" id="EZP29177.1"/>
    </source>
</evidence>
<dbReference type="CDD" id="cd01392">
    <property type="entry name" value="HTH_LacI"/>
    <property type="match status" value="1"/>
</dbReference>
<dbReference type="Pfam" id="PF13377">
    <property type="entry name" value="Peripla_BP_3"/>
    <property type="match status" value="1"/>
</dbReference>
<dbReference type="PRINTS" id="PR00036">
    <property type="entry name" value="HTHLACI"/>
</dbReference>
<evidence type="ECO:0000256" key="3">
    <source>
        <dbReference type="ARBA" id="ARBA00023163"/>
    </source>
</evidence>
<dbReference type="CDD" id="cd06267">
    <property type="entry name" value="PBP1_LacI_sugar_binding-like"/>
    <property type="match status" value="1"/>
</dbReference>
<dbReference type="PROSITE" id="PS00356">
    <property type="entry name" value="HTH_LACI_1"/>
    <property type="match status" value="1"/>
</dbReference>
<sequence>MAGQKQTTITDVAKHAGVSLATVSRVMNGNATVDPTLAERVRTSATELGYSANPLARSLVLGKTQTISVVVPDLSNPTFQGMLRGLSRAAVADGYHVLVADSDEHEDQERLLALESRRRSDGLVLCAPRMSDAALAEVLAEVAPVVLVNRAGDAPSVAADYRTPLREVIDHLYGLGHRRIAYLAGAKRSASNAQRLAALDDARATLDGCEIYEIPAGVDFAAGADSLDAVLDSGATGVLAFNDLSAMGLLSAATERGLTVPGDLSIAGFDDIPFARYTSPGLTTAAVPTAELGALAWHALRALLQGESPEAMHTVVPQVILRGTTAAPTR</sequence>
<dbReference type="PATRIC" id="fig|273677.3.peg.679"/>
<organism evidence="5 6">
    <name type="scientific">Microbacterium oleivorans</name>
    <dbReference type="NCBI Taxonomy" id="273677"/>
    <lineage>
        <taxon>Bacteria</taxon>
        <taxon>Bacillati</taxon>
        <taxon>Actinomycetota</taxon>
        <taxon>Actinomycetes</taxon>
        <taxon>Micrococcales</taxon>
        <taxon>Microbacteriaceae</taxon>
        <taxon>Microbacterium</taxon>
    </lineage>
</organism>
<evidence type="ECO:0000256" key="1">
    <source>
        <dbReference type="ARBA" id="ARBA00023015"/>
    </source>
</evidence>
<dbReference type="SUPFAM" id="SSF53822">
    <property type="entry name" value="Periplasmic binding protein-like I"/>
    <property type="match status" value="1"/>
</dbReference>
<dbReference type="EMBL" id="JFYO01000002">
    <property type="protein sequence ID" value="EZP29177.1"/>
    <property type="molecule type" value="Genomic_DNA"/>
</dbReference>
<evidence type="ECO:0000259" key="4">
    <source>
        <dbReference type="PROSITE" id="PS50932"/>
    </source>
</evidence>
<dbReference type="SUPFAM" id="SSF47413">
    <property type="entry name" value="lambda repressor-like DNA-binding domains"/>
    <property type="match status" value="1"/>
</dbReference>
<dbReference type="Gene3D" id="3.40.50.2300">
    <property type="match status" value="2"/>
</dbReference>
<dbReference type="KEGG" id="moo:BWL13_02647"/>
<keyword evidence="1" id="KW-0805">Transcription regulation</keyword>
<dbReference type="AlphaFoldDB" id="A0A031FY60"/>
<dbReference type="eggNOG" id="COG1609">
    <property type="taxonomic scope" value="Bacteria"/>
</dbReference>
<evidence type="ECO:0000313" key="6">
    <source>
        <dbReference type="Proteomes" id="UP000024001"/>
    </source>
</evidence>
<dbReference type="InterPro" id="IPR000843">
    <property type="entry name" value="HTH_LacI"/>
</dbReference>
<dbReference type="InterPro" id="IPR010982">
    <property type="entry name" value="Lambda_DNA-bd_dom_sf"/>
</dbReference>
<accession>A0A031FY60</accession>
<dbReference type="InterPro" id="IPR028082">
    <property type="entry name" value="Peripla_BP_I"/>
</dbReference>
<dbReference type="Pfam" id="PF00356">
    <property type="entry name" value="LacI"/>
    <property type="match status" value="1"/>
</dbReference>
<gene>
    <name evidence="5" type="ORF">BW34_00694</name>
</gene>
<comment type="caution">
    <text evidence="5">The sequence shown here is derived from an EMBL/GenBank/DDBJ whole genome shotgun (WGS) entry which is preliminary data.</text>
</comment>
<dbReference type="SMART" id="SM00354">
    <property type="entry name" value="HTH_LACI"/>
    <property type="match status" value="1"/>
</dbReference>
<proteinExistence type="predicted"/>
<dbReference type="Gene3D" id="1.10.260.40">
    <property type="entry name" value="lambda repressor-like DNA-binding domains"/>
    <property type="match status" value="1"/>
</dbReference>
<feature type="domain" description="HTH lacI-type" evidence="4">
    <location>
        <begin position="7"/>
        <end position="61"/>
    </location>
</feature>
<dbReference type="GeneID" id="91433000"/>
<evidence type="ECO:0000256" key="2">
    <source>
        <dbReference type="ARBA" id="ARBA00023125"/>
    </source>
</evidence>
<dbReference type="GO" id="GO:0003700">
    <property type="term" value="F:DNA-binding transcription factor activity"/>
    <property type="evidence" value="ECO:0007669"/>
    <property type="project" value="TreeGrafter"/>
</dbReference>
<dbReference type="InterPro" id="IPR046335">
    <property type="entry name" value="LacI/GalR-like_sensor"/>
</dbReference>
<reference evidence="5 6" key="1">
    <citation type="submission" date="2014-03" db="EMBL/GenBank/DDBJ databases">
        <title>Draft Genome Sequences of 13 Willow Endophytes.</title>
        <authorList>
            <person name="Gan H.Y."/>
            <person name="Gan H.M."/>
            <person name="Savka M.A."/>
            <person name="Hudson A.O."/>
        </authorList>
    </citation>
    <scope>NUCLEOTIDE SEQUENCE [LARGE SCALE GENOMIC DNA]</scope>
    <source>
        <strain evidence="5 6">RIT293</strain>
    </source>
</reference>
<dbReference type="Proteomes" id="UP000024001">
    <property type="component" value="Unassembled WGS sequence"/>
</dbReference>
<dbReference type="PANTHER" id="PTHR30146:SF138">
    <property type="entry name" value="TRANSCRIPTIONAL REGULATORY PROTEIN"/>
    <property type="match status" value="1"/>
</dbReference>